<comment type="subcellular location">
    <subcellularLocation>
        <location evidence="1">Membrane</location>
        <topology evidence="1">Multi-pass membrane protein</topology>
    </subcellularLocation>
</comment>
<evidence type="ECO:0000256" key="4">
    <source>
        <dbReference type="ARBA" id="ARBA00023136"/>
    </source>
</evidence>
<dbReference type="PANTHER" id="PTHR23508:SF10">
    <property type="entry name" value="CARBOXYLIC ACID TRANSPORTER PROTEIN HOMOLOG"/>
    <property type="match status" value="1"/>
</dbReference>
<dbReference type="SUPFAM" id="SSF103473">
    <property type="entry name" value="MFS general substrate transporter"/>
    <property type="match status" value="1"/>
</dbReference>
<reference evidence="7 8" key="1">
    <citation type="submission" date="2018-05" db="EMBL/GenBank/DDBJ databases">
        <title>Genomic Encyclopedia of Type Strains, Phase IV (KMG-V): Genome sequencing to study the core and pangenomes of soil and plant-associated prokaryotes.</title>
        <authorList>
            <person name="Whitman W."/>
        </authorList>
    </citation>
    <scope>NUCLEOTIDE SEQUENCE [LARGE SCALE GENOMIC DNA]</scope>
    <source>
        <strain evidence="7 8">SCZa-39</strain>
    </source>
</reference>
<name>A0ABX5KD77_9BURK</name>
<feature type="transmembrane region" description="Helical" evidence="5">
    <location>
        <begin position="385"/>
        <end position="405"/>
    </location>
</feature>
<evidence type="ECO:0000313" key="7">
    <source>
        <dbReference type="EMBL" id="PVX75079.1"/>
    </source>
</evidence>
<feature type="transmembrane region" description="Helical" evidence="5">
    <location>
        <begin position="148"/>
        <end position="172"/>
    </location>
</feature>
<dbReference type="PROSITE" id="PS00217">
    <property type="entry name" value="SUGAR_TRANSPORT_2"/>
    <property type="match status" value="1"/>
</dbReference>
<sequence length="453" mass="47214">MTISRTVDVTAFIDRHRVSRFQLLIVTLCFLIVAIDGFDTAAIGFIAPVLHTQWQLQPSQLAPLFGAGLAGLMVGALVFGPFGDRVGRKRLLLVCVCAFGLASVMSAFAPSIGVLIALRFLTGLGLGGAMPNAITLTSEYCPSARRSFLVTTMFCGFTIGSALGGFAAAALIEHYGWRSVLFVGGIVPIAIVPLLAWRLPESVRYLASRGGHGERIVRTLARIAPDTDLEGATFTASGAKSGGSPVGRLFRPELLRGTLLMWLAFFMSLLVIYLLSSWLPTLLRTTGASLRTAALVTAMFQVGGTLGAIVLGWLMDRLNPCYVLGASYAAAGVFTAAIGSLAATPWLAALAVFLAGFCVSGSQVGANALTAAFYPTDCRATGVSWANGVGRLGSVVGSVAGGAMLSMGLSLPLVFAIVGVPAVVAGMAMMAFGRWRTLAAPVAPQDEWVLSGD</sequence>
<evidence type="ECO:0000259" key="6">
    <source>
        <dbReference type="PROSITE" id="PS50850"/>
    </source>
</evidence>
<evidence type="ECO:0000256" key="3">
    <source>
        <dbReference type="ARBA" id="ARBA00022989"/>
    </source>
</evidence>
<feature type="transmembrane region" description="Helical" evidence="5">
    <location>
        <begin position="61"/>
        <end position="79"/>
    </location>
</feature>
<feature type="transmembrane region" description="Helical" evidence="5">
    <location>
        <begin position="21"/>
        <end position="49"/>
    </location>
</feature>
<feature type="transmembrane region" description="Helical" evidence="5">
    <location>
        <begin position="178"/>
        <end position="199"/>
    </location>
</feature>
<gene>
    <name evidence="7" type="ORF">C7402_11810</name>
</gene>
<dbReference type="InterPro" id="IPR005829">
    <property type="entry name" value="Sugar_transporter_CS"/>
</dbReference>
<evidence type="ECO:0000313" key="8">
    <source>
        <dbReference type="Proteomes" id="UP000245712"/>
    </source>
</evidence>
<keyword evidence="8" id="KW-1185">Reference proteome</keyword>
<dbReference type="RefSeq" id="WP_116613480.1">
    <property type="nucleotide sequence ID" value="NZ_QEOB01000018.1"/>
</dbReference>
<proteinExistence type="predicted"/>
<feature type="transmembrane region" description="Helical" evidence="5">
    <location>
        <begin position="116"/>
        <end position="136"/>
    </location>
</feature>
<protein>
    <submittedName>
        <fullName evidence="7">AAHS family 4-hydroxybenzoate transporter-like MFS transporter</fullName>
    </submittedName>
</protein>
<feature type="transmembrane region" description="Helical" evidence="5">
    <location>
        <begin position="292"/>
        <end position="314"/>
    </location>
</feature>
<feature type="transmembrane region" description="Helical" evidence="5">
    <location>
        <begin position="259"/>
        <end position="280"/>
    </location>
</feature>
<evidence type="ECO:0000256" key="2">
    <source>
        <dbReference type="ARBA" id="ARBA00022692"/>
    </source>
</evidence>
<dbReference type="PANTHER" id="PTHR23508">
    <property type="entry name" value="CARBOXYLIC ACID TRANSPORTER PROTEIN HOMOLOG"/>
    <property type="match status" value="1"/>
</dbReference>
<dbReference type="Proteomes" id="UP000245712">
    <property type="component" value="Unassembled WGS sequence"/>
</dbReference>
<dbReference type="InterPro" id="IPR036259">
    <property type="entry name" value="MFS_trans_sf"/>
</dbReference>
<dbReference type="Pfam" id="PF07690">
    <property type="entry name" value="MFS_1"/>
    <property type="match status" value="1"/>
</dbReference>
<evidence type="ECO:0000256" key="1">
    <source>
        <dbReference type="ARBA" id="ARBA00004141"/>
    </source>
</evidence>
<keyword evidence="4 5" id="KW-0472">Membrane</keyword>
<dbReference type="PROSITE" id="PS50850">
    <property type="entry name" value="MFS"/>
    <property type="match status" value="1"/>
</dbReference>
<keyword evidence="2 5" id="KW-0812">Transmembrane</keyword>
<evidence type="ECO:0000256" key="5">
    <source>
        <dbReference type="SAM" id="Phobius"/>
    </source>
</evidence>
<feature type="transmembrane region" description="Helical" evidence="5">
    <location>
        <begin position="321"/>
        <end position="342"/>
    </location>
</feature>
<feature type="transmembrane region" description="Helical" evidence="5">
    <location>
        <begin position="91"/>
        <end position="110"/>
    </location>
</feature>
<dbReference type="InterPro" id="IPR011701">
    <property type="entry name" value="MFS"/>
</dbReference>
<keyword evidence="3 5" id="KW-1133">Transmembrane helix</keyword>
<organism evidence="7 8">
    <name type="scientific">Paraburkholderia unamae</name>
    <dbReference type="NCBI Taxonomy" id="219649"/>
    <lineage>
        <taxon>Bacteria</taxon>
        <taxon>Pseudomonadati</taxon>
        <taxon>Pseudomonadota</taxon>
        <taxon>Betaproteobacteria</taxon>
        <taxon>Burkholderiales</taxon>
        <taxon>Burkholderiaceae</taxon>
        <taxon>Paraburkholderia</taxon>
    </lineage>
</organism>
<feature type="domain" description="Major facilitator superfamily (MFS) profile" evidence="6">
    <location>
        <begin position="25"/>
        <end position="437"/>
    </location>
</feature>
<feature type="transmembrane region" description="Helical" evidence="5">
    <location>
        <begin position="411"/>
        <end position="432"/>
    </location>
</feature>
<dbReference type="EMBL" id="QEOB01000018">
    <property type="protein sequence ID" value="PVX75079.1"/>
    <property type="molecule type" value="Genomic_DNA"/>
</dbReference>
<accession>A0ABX5KD77</accession>
<dbReference type="CDD" id="cd17365">
    <property type="entry name" value="MFS_PcaK_like"/>
    <property type="match status" value="1"/>
</dbReference>
<dbReference type="Gene3D" id="1.20.1250.20">
    <property type="entry name" value="MFS general substrate transporter like domains"/>
    <property type="match status" value="1"/>
</dbReference>
<dbReference type="InterPro" id="IPR020846">
    <property type="entry name" value="MFS_dom"/>
</dbReference>
<feature type="transmembrane region" description="Helical" evidence="5">
    <location>
        <begin position="348"/>
        <end position="373"/>
    </location>
</feature>
<comment type="caution">
    <text evidence="7">The sequence shown here is derived from an EMBL/GenBank/DDBJ whole genome shotgun (WGS) entry which is preliminary data.</text>
</comment>